<proteinExistence type="predicted"/>
<comment type="caution">
    <text evidence="1">The sequence shown here is derived from an EMBL/GenBank/DDBJ whole genome shotgun (WGS) entry which is preliminary data.</text>
</comment>
<dbReference type="AlphaFoldDB" id="A0A9W8Y4Z6"/>
<keyword evidence="2" id="KW-1185">Reference proteome</keyword>
<evidence type="ECO:0000313" key="1">
    <source>
        <dbReference type="EMBL" id="KAJ4367263.1"/>
    </source>
</evidence>
<reference evidence="1" key="1">
    <citation type="submission" date="2022-10" db="EMBL/GenBank/DDBJ databases">
        <title>Tapping the CABI collections for fungal endophytes: first genome assemblies for Collariella, Neodidymelliopsis, Ascochyta clinopodiicola, Didymella pomorum, Didymosphaeria variabile, Neocosmospora piperis and Neocucurbitaria cava.</title>
        <authorList>
            <person name="Hill R."/>
        </authorList>
    </citation>
    <scope>NUCLEOTIDE SEQUENCE</scope>
    <source>
        <strain evidence="1">IMI 356814</strain>
    </source>
</reference>
<dbReference type="Proteomes" id="UP001140560">
    <property type="component" value="Unassembled WGS sequence"/>
</dbReference>
<name>A0A9W8Y4Z6_9PLEO</name>
<evidence type="ECO:0000313" key="2">
    <source>
        <dbReference type="Proteomes" id="UP001140560"/>
    </source>
</evidence>
<sequence length="257" mass="28534">MQACSLVGYKELLCVLFSNTAPIEIQNHITKTLRIPNTFKRLIMSAPVRVISEKQSKAAKALFDPLATIESEYHDKRLGPQQVNRSPGVTGLRSLADFTCLRAGLETCHEGMSHTEASPGVAGIPKRYKECVTDQEKTDDPQVDRWAATRERIKTVYGAQNEQVWRAQIRGLDKLLELLKTQVVEVVWAFQTDENIKLPSNKVVTKGNVNPAAAKFKAWEPEQPASYTAIFEAQKKAILDEKAKQAAAQKKSSIASA</sequence>
<gene>
    <name evidence="1" type="ORF">N0V83_006844</name>
</gene>
<dbReference type="EMBL" id="JAPEUY010000012">
    <property type="protein sequence ID" value="KAJ4367263.1"/>
    <property type="molecule type" value="Genomic_DNA"/>
</dbReference>
<accession>A0A9W8Y4Z6</accession>
<protein>
    <submittedName>
        <fullName evidence="1">Uncharacterized protein</fullName>
    </submittedName>
</protein>
<organism evidence="1 2">
    <name type="scientific">Neocucurbitaria cava</name>
    <dbReference type="NCBI Taxonomy" id="798079"/>
    <lineage>
        <taxon>Eukaryota</taxon>
        <taxon>Fungi</taxon>
        <taxon>Dikarya</taxon>
        <taxon>Ascomycota</taxon>
        <taxon>Pezizomycotina</taxon>
        <taxon>Dothideomycetes</taxon>
        <taxon>Pleosporomycetidae</taxon>
        <taxon>Pleosporales</taxon>
        <taxon>Pleosporineae</taxon>
        <taxon>Cucurbitariaceae</taxon>
        <taxon>Neocucurbitaria</taxon>
    </lineage>
</organism>